<dbReference type="AlphaFoldDB" id="A0A0D7CG08"/>
<keyword evidence="3" id="KW-1185">Reference proteome</keyword>
<gene>
    <name evidence="2" type="ORF">SNA_29870</name>
</gene>
<evidence type="ECO:0000313" key="2">
    <source>
        <dbReference type="EMBL" id="KIZ14986.1"/>
    </source>
</evidence>
<dbReference type="Proteomes" id="UP000032458">
    <property type="component" value="Unassembled WGS sequence"/>
</dbReference>
<name>A0A0D7CG08_9ACTN</name>
<feature type="region of interest" description="Disordered" evidence="1">
    <location>
        <begin position="1"/>
        <end position="36"/>
    </location>
</feature>
<comment type="caution">
    <text evidence="2">The sequence shown here is derived from an EMBL/GenBank/DDBJ whole genome shotgun (WGS) entry which is preliminary data.</text>
</comment>
<sequence>MRPSLPPSAQQGQFLVDDAGPRLRRGSGDVPVRLPIPPDLVESERLGLPPARLGLIAAEPVEELLIQPGGLLVSFTAISADSNGCLAWACCPTRSRVSTRRRISSWSSGWSAGRAEPS</sequence>
<accession>A0A0D7CG08</accession>
<evidence type="ECO:0000313" key="3">
    <source>
        <dbReference type="Proteomes" id="UP000032458"/>
    </source>
</evidence>
<protein>
    <submittedName>
        <fullName evidence="2">Uncharacterized protein</fullName>
    </submittedName>
</protein>
<dbReference type="EMBL" id="JRKI01000037">
    <property type="protein sequence ID" value="KIZ14986.1"/>
    <property type="molecule type" value="Genomic_DNA"/>
</dbReference>
<reference evidence="2 3" key="1">
    <citation type="submission" date="2014-09" db="EMBL/GenBank/DDBJ databases">
        <title>Draft genome sequence of Streptomyces natalensis ATCC 27448, producer of the antifungal pimaricin.</title>
        <authorList>
            <person name="Mendes M.V."/>
            <person name="Beites T."/>
            <person name="Pires S."/>
            <person name="Santos C.L."/>
            <person name="Moradas-Ferreira P."/>
        </authorList>
    </citation>
    <scope>NUCLEOTIDE SEQUENCE [LARGE SCALE GENOMIC DNA]</scope>
    <source>
        <strain evidence="2 3">ATCC 27448</strain>
    </source>
</reference>
<organism evidence="2 3">
    <name type="scientific">Streptomyces natalensis ATCC 27448</name>
    <dbReference type="NCBI Taxonomy" id="1240678"/>
    <lineage>
        <taxon>Bacteria</taxon>
        <taxon>Bacillati</taxon>
        <taxon>Actinomycetota</taxon>
        <taxon>Actinomycetes</taxon>
        <taxon>Kitasatosporales</taxon>
        <taxon>Streptomycetaceae</taxon>
        <taxon>Streptomyces</taxon>
    </lineage>
</organism>
<evidence type="ECO:0000256" key="1">
    <source>
        <dbReference type="SAM" id="MobiDB-lite"/>
    </source>
</evidence>
<dbReference type="PATRIC" id="fig|1240678.4.peg.6392"/>
<proteinExistence type="predicted"/>